<accession>A0ABM6GDN7</accession>
<organism evidence="2 3">
    <name type="scientific">Thermosipho melanesiensis</name>
    <dbReference type="NCBI Taxonomy" id="46541"/>
    <lineage>
        <taxon>Bacteria</taxon>
        <taxon>Thermotogati</taxon>
        <taxon>Thermotogota</taxon>
        <taxon>Thermotogae</taxon>
        <taxon>Thermotogales</taxon>
        <taxon>Fervidobacteriaceae</taxon>
        <taxon>Thermosipho</taxon>
    </lineage>
</organism>
<protein>
    <submittedName>
        <fullName evidence="2">Uncharacterized protein</fullName>
    </submittedName>
</protein>
<reference evidence="2 3" key="1">
    <citation type="submission" date="2014-02" db="EMBL/GenBank/DDBJ databases">
        <title>Diversity of Thermotogales isolates from hydrothermal vents.</title>
        <authorList>
            <person name="Haverkamp T.H.A."/>
            <person name="Lossouarn J."/>
            <person name="Geslin C."/>
            <person name="Nesbo C.L."/>
        </authorList>
    </citation>
    <scope>NUCLEOTIDE SEQUENCE [LARGE SCALE GENOMIC DNA]</scope>
    <source>
        <strain evidence="2 3">431</strain>
    </source>
</reference>
<evidence type="ECO:0000313" key="2">
    <source>
        <dbReference type="EMBL" id="APT73585.1"/>
    </source>
</evidence>
<keyword evidence="1" id="KW-0812">Transmembrane</keyword>
<dbReference type="Proteomes" id="UP000185490">
    <property type="component" value="Chromosome"/>
</dbReference>
<keyword evidence="1" id="KW-1133">Transmembrane helix</keyword>
<proteinExistence type="predicted"/>
<sequence length="66" mass="7632">MKIISNVFFVISIVLFVIAAVFFEISLRYMRKQNERKKKESTKLGIRFLIYGSIAFGISGLFAFFS</sequence>
<evidence type="ECO:0000313" key="3">
    <source>
        <dbReference type="Proteomes" id="UP000185490"/>
    </source>
</evidence>
<dbReference type="RefSeq" id="WP_012056786.1">
    <property type="nucleotide sequence ID" value="NZ_CP007389.1"/>
</dbReference>
<keyword evidence="3" id="KW-1185">Reference proteome</keyword>
<dbReference type="EMBL" id="CP007389">
    <property type="protein sequence ID" value="APT73585.1"/>
    <property type="molecule type" value="Genomic_DNA"/>
</dbReference>
<keyword evidence="1" id="KW-0472">Membrane</keyword>
<name>A0ABM6GDN7_9BACT</name>
<feature type="transmembrane region" description="Helical" evidence="1">
    <location>
        <begin position="6"/>
        <end position="27"/>
    </location>
</feature>
<evidence type="ECO:0000256" key="1">
    <source>
        <dbReference type="SAM" id="Phobius"/>
    </source>
</evidence>
<gene>
    <name evidence="2" type="ORF">BW47_02985</name>
</gene>
<feature type="transmembrane region" description="Helical" evidence="1">
    <location>
        <begin position="48"/>
        <end position="65"/>
    </location>
</feature>